<dbReference type="PANTHER" id="PTHR30105">
    <property type="entry name" value="UNCHARACTERIZED YIBQ-RELATED"/>
    <property type="match status" value="1"/>
</dbReference>
<reference evidence="1 2" key="1">
    <citation type="submission" date="2016-12" db="EMBL/GenBank/DDBJ databases">
        <title>The genome of dimorphic prosthecate Glycocaulis alkaliphilus 6b-8t, isolated from crude oil dictates its adaptability in petroleum environments.</title>
        <authorList>
            <person name="Wu X.-L."/>
            <person name="Geng S."/>
        </authorList>
    </citation>
    <scope>NUCLEOTIDE SEQUENCE [LARGE SCALE GENOMIC DNA]</scope>
    <source>
        <strain evidence="1 2">6B-8</strain>
    </source>
</reference>
<evidence type="ECO:0000313" key="1">
    <source>
        <dbReference type="EMBL" id="AZU02783.1"/>
    </source>
</evidence>
<dbReference type="OrthoDB" id="9784811at2"/>
<gene>
    <name evidence="1" type="ORF">X907_0234</name>
</gene>
<dbReference type="SUPFAM" id="SSF88713">
    <property type="entry name" value="Glycoside hydrolase/deacetylase"/>
    <property type="match status" value="1"/>
</dbReference>
<proteinExistence type="predicted"/>
<dbReference type="KEGG" id="gak:X907_0234"/>
<keyword evidence="2" id="KW-1185">Reference proteome</keyword>
<dbReference type="CDD" id="cd10936">
    <property type="entry name" value="CE4_DAC2"/>
    <property type="match status" value="1"/>
</dbReference>
<dbReference type="GO" id="GO:0005975">
    <property type="term" value="P:carbohydrate metabolic process"/>
    <property type="evidence" value="ECO:0007669"/>
    <property type="project" value="InterPro"/>
</dbReference>
<dbReference type="RefSeq" id="WP_127565236.1">
    <property type="nucleotide sequence ID" value="NZ_BMFB01000006.1"/>
</dbReference>
<dbReference type="EMBL" id="CP018911">
    <property type="protein sequence ID" value="AZU02783.1"/>
    <property type="molecule type" value="Genomic_DNA"/>
</dbReference>
<name>A0A3T0E630_9PROT</name>
<dbReference type="Pfam" id="PF04748">
    <property type="entry name" value="Polysacc_deac_2"/>
    <property type="match status" value="1"/>
</dbReference>
<evidence type="ECO:0000313" key="2">
    <source>
        <dbReference type="Proteomes" id="UP000286954"/>
    </source>
</evidence>
<dbReference type="InterPro" id="IPR011330">
    <property type="entry name" value="Glyco_hydro/deAcase_b/a-brl"/>
</dbReference>
<accession>A0A3T0E630</accession>
<sequence length="386" mass="40350">MPARQTSDTPPLRNPLIAAACLFLVAGLAFAAIVFLAPAPQTSSAARAALEMPREEEAAIEVAEVPPASPLVFAEGEADESLSLPGVRETHDVLGGEVEPPPGSNAARALALQRASNVPYAGLFEEGPGGPLPVIASDGRRPSSAYARPFEAEPGVPVIAVIVGGLGVSESLTQAAIDTLPPEITLSFVPYARDLQSWMNRARAAGHEVMIELPMEPFDYPNNDPGPHTLLADAGEAENMRRLHWLLSRASGYFAVTNYLGARLTGSEAALARIYGEVERRGLAIFHDGAGRPGAASAAAARAGAPLALADRVIDGDPSTRAIDARLLELEALAIQNGHSLGSGFAYPVTVSALQSWAEGLERRGYHLAPASHVANIRAGYTGQDT</sequence>
<protein>
    <submittedName>
        <fullName evidence="1">Uncharacterized protein</fullName>
    </submittedName>
</protein>
<dbReference type="Gene3D" id="3.20.20.370">
    <property type="entry name" value="Glycoside hydrolase/deacetylase"/>
    <property type="match status" value="1"/>
</dbReference>
<organism evidence="1 2">
    <name type="scientific">Glycocaulis alkaliphilus</name>
    <dbReference type="NCBI Taxonomy" id="1434191"/>
    <lineage>
        <taxon>Bacteria</taxon>
        <taxon>Pseudomonadati</taxon>
        <taxon>Pseudomonadota</taxon>
        <taxon>Alphaproteobacteria</taxon>
        <taxon>Maricaulales</taxon>
        <taxon>Maricaulaceae</taxon>
        <taxon>Glycocaulis</taxon>
    </lineage>
</organism>
<dbReference type="PANTHER" id="PTHR30105:SF2">
    <property type="entry name" value="DIVERGENT POLYSACCHARIDE DEACETYLASE SUPERFAMILY"/>
    <property type="match status" value="1"/>
</dbReference>
<dbReference type="AlphaFoldDB" id="A0A3T0E630"/>
<dbReference type="InterPro" id="IPR006837">
    <property type="entry name" value="Divergent_DAC"/>
</dbReference>
<dbReference type="Proteomes" id="UP000286954">
    <property type="component" value="Chromosome"/>
</dbReference>